<name>Q16XJ6_AEDAE</name>
<reference evidence="2" key="2">
    <citation type="journal article" date="2007" name="Science">
        <title>Genome sequence of Aedes aegypti, a major arbovirus vector.</title>
        <authorList>
            <person name="Nene V."/>
            <person name="Wortman J.R."/>
            <person name="Lawson D."/>
            <person name="Haas B."/>
            <person name="Kodira C."/>
            <person name="Tu Z.J."/>
            <person name="Loftus B."/>
            <person name="Xi Z."/>
            <person name="Megy K."/>
            <person name="Grabherr M."/>
            <person name="Ren Q."/>
            <person name="Zdobnov E.M."/>
            <person name="Lobo N.F."/>
            <person name="Campbell K.S."/>
            <person name="Brown S.E."/>
            <person name="Bonaldo M.F."/>
            <person name="Zhu J."/>
            <person name="Sinkins S.P."/>
            <person name="Hogenkamp D.G."/>
            <person name="Amedeo P."/>
            <person name="Arensburger P."/>
            <person name="Atkinson P.W."/>
            <person name="Bidwell S."/>
            <person name="Biedler J."/>
            <person name="Birney E."/>
            <person name="Bruggner R.V."/>
            <person name="Costas J."/>
            <person name="Coy M.R."/>
            <person name="Crabtree J."/>
            <person name="Crawford M."/>
            <person name="Debruyn B."/>
            <person name="Decaprio D."/>
            <person name="Eiglmeier K."/>
            <person name="Eisenstadt E."/>
            <person name="El-Dorry H."/>
            <person name="Gelbart W.M."/>
            <person name="Gomes S.L."/>
            <person name="Hammond M."/>
            <person name="Hannick L.I."/>
            <person name="Hogan J.R."/>
            <person name="Holmes M.H."/>
            <person name="Jaffe D."/>
            <person name="Johnston J.S."/>
            <person name="Kennedy R.C."/>
            <person name="Koo H."/>
            <person name="Kravitz S."/>
            <person name="Kriventseva E.V."/>
            <person name="Kulp D."/>
            <person name="Labutti K."/>
            <person name="Lee E."/>
            <person name="Li S."/>
            <person name="Lovin D.D."/>
            <person name="Mao C."/>
            <person name="Mauceli E."/>
            <person name="Menck C.F."/>
            <person name="Miller J.R."/>
            <person name="Montgomery P."/>
            <person name="Mori A."/>
            <person name="Nascimento A.L."/>
            <person name="Naveira H.F."/>
            <person name="Nusbaum C."/>
            <person name="O'leary S."/>
            <person name="Orvis J."/>
            <person name="Pertea M."/>
            <person name="Quesneville H."/>
            <person name="Reidenbach K.R."/>
            <person name="Rogers Y.H."/>
            <person name="Roth C.W."/>
            <person name="Schneider J.R."/>
            <person name="Schatz M."/>
            <person name="Shumway M."/>
            <person name="Stanke M."/>
            <person name="Stinson E.O."/>
            <person name="Tubio J.M."/>
            <person name="Vanzee J.P."/>
            <person name="Verjovski-Almeida S."/>
            <person name="Werner D."/>
            <person name="White O."/>
            <person name="Wyder S."/>
            <person name="Zeng Q."/>
            <person name="Zhao Q."/>
            <person name="Zhao Y."/>
            <person name="Hill C.A."/>
            <person name="Raikhel A.S."/>
            <person name="Soares M.B."/>
            <person name="Knudson D.L."/>
            <person name="Lee N.H."/>
            <person name="Galagan J."/>
            <person name="Salzberg S.L."/>
            <person name="Paulsen I.T."/>
            <person name="Dimopoulos G."/>
            <person name="Collins F.H."/>
            <person name="Birren B."/>
            <person name="Fraser-Liggett C.M."/>
            <person name="Severson D.W."/>
        </authorList>
    </citation>
    <scope>NUCLEOTIDE SEQUENCE [LARGE SCALE GENOMIC DNA]</scope>
    <source>
        <strain evidence="2">Liverpool</strain>
    </source>
</reference>
<feature type="compositionally biased region" description="Polar residues" evidence="1">
    <location>
        <begin position="1"/>
        <end position="21"/>
    </location>
</feature>
<dbReference type="eggNOG" id="ENOG502QU41">
    <property type="taxonomic scope" value="Eukaryota"/>
</dbReference>
<dbReference type="VEuPathDB" id="VectorBase:AAEL008842"/>
<sequence length="85" mass="9566">MGNHAYNSHNHNGSNEPLLSLQTAPQIQTTPTTIPEIVFTDFSTRDDFEADLGLGQMDFQSFQMLSDTGAMIDPMDEDSFRRELQ</sequence>
<dbReference type="AlphaFoldDB" id="Q16XJ6"/>
<reference evidence="2" key="1">
    <citation type="submission" date="2005-10" db="EMBL/GenBank/DDBJ databases">
        <authorList>
            <person name="Loftus B.J."/>
            <person name="Nene V.M."/>
            <person name="Hannick L.I."/>
            <person name="Bidwell S."/>
            <person name="Haas B."/>
            <person name="Amedeo P."/>
            <person name="Orvis J."/>
            <person name="Wortman J.R."/>
            <person name="White O.R."/>
            <person name="Salzberg S."/>
            <person name="Shumway M."/>
            <person name="Koo H."/>
            <person name="Zhao Y."/>
            <person name="Holmes M."/>
            <person name="Miller J."/>
            <person name="Schatz M."/>
            <person name="Pop M."/>
            <person name="Pai G."/>
            <person name="Utterback T."/>
            <person name="Rogers Y.-H."/>
            <person name="Kravitz S."/>
            <person name="Fraser C.M."/>
        </authorList>
    </citation>
    <scope>NUCLEOTIDE SEQUENCE</scope>
    <source>
        <strain evidence="2">Liverpool</strain>
    </source>
</reference>
<reference evidence="2" key="3">
    <citation type="submission" date="2012-09" db="EMBL/GenBank/DDBJ databases">
        <authorList>
            <consortium name="VectorBase"/>
        </authorList>
    </citation>
    <scope>NUCLEOTIDE SEQUENCE</scope>
    <source>
        <strain evidence="2">Liverpool</strain>
    </source>
</reference>
<dbReference type="PaxDb" id="7159-AAEL008842-PA"/>
<proteinExistence type="predicted"/>
<dbReference type="EMBL" id="CH477537">
    <property type="protein sequence ID" value="EAT39363.1"/>
    <property type="molecule type" value="Genomic_DNA"/>
</dbReference>
<accession>Q16XJ6</accession>
<feature type="region of interest" description="Disordered" evidence="1">
    <location>
        <begin position="1"/>
        <end position="22"/>
    </location>
</feature>
<protein>
    <submittedName>
        <fullName evidence="2">AAEL008842-PA</fullName>
    </submittedName>
</protein>
<dbReference type="Proteomes" id="UP000682892">
    <property type="component" value="Unassembled WGS sequence"/>
</dbReference>
<evidence type="ECO:0000313" key="2">
    <source>
        <dbReference type="EMBL" id="EAT39363.1"/>
    </source>
</evidence>
<gene>
    <name evidence="2" type="ORF">AaeL_AAEL008842</name>
</gene>
<evidence type="ECO:0000256" key="1">
    <source>
        <dbReference type="SAM" id="MobiDB-lite"/>
    </source>
</evidence>
<evidence type="ECO:0000313" key="3">
    <source>
        <dbReference type="Proteomes" id="UP000682892"/>
    </source>
</evidence>
<dbReference type="HOGENOM" id="CLU_2514452_0_0_1"/>
<organism evidence="2 3">
    <name type="scientific">Aedes aegypti</name>
    <name type="common">Yellowfever mosquito</name>
    <name type="synonym">Culex aegypti</name>
    <dbReference type="NCBI Taxonomy" id="7159"/>
    <lineage>
        <taxon>Eukaryota</taxon>
        <taxon>Metazoa</taxon>
        <taxon>Ecdysozoa</taxon>
        <taxon>Arthropoda</taxon>
        <taxon>Hexapoda</taxon>
        <taxon>Insecta</taxon>
        <taxon>Pterygota</taxon>
        <taxon>Neoptera</taxon>
        <taxon>Endopterygota</taxon>
        <taxon>Diptera</taxon>
        <taxon>Nematocera</taxon>
        <taxon>Culicoidea</taxon>
        <taxon>Culicidae</taxon>
        <taxon>Culicinae</taxon>
        <taxon>Aedini</taxon>
        <taxon>Aedes</taxon>
        <taxon>Stegomyia</taxon>
    </lineage>
</organism>